<proteinExistence type="predicted"/>
<dbReference type="PANTHER" id="PTHR32011:SF2">
    <property type="entry name" value="OS08G0472400 PROTEIN"/>
    <property type="match status" value="1"/>
</dbReference>
<evidence type="ECO:0008006" key="3">
    <source>
        <dbReference type="Google" id="ProtNLM"/>
    </source>
</evidence>
<keyword evidence="2" id="KW-1185">Reference proteome</keyword>
<protein>
    <recommendedName>
        <fullName evidence="3">Knr4/Smi1-like domain-containing protein</fullName>
    </recommendedName>
</protein>
<organism evidence="1 2">
    <name type="scientific">Cellulomonas fengjieae</name>
    <dbReference type="NCBI Taxonomy" id="2819978"/>
    <lineage>
        <taxon>Bacteria</taxon>
        <taxon>Bacillati</taxon>
        <taxon>Actinomycetota</taxon>
        <taxon>Actinomycetes</taxon>
        <taxon>Micrococcales</taxon>
        <taxon>Cellulomonadaceae</taxon>
        <taxon>Cellulomonas</taxon>
    </lineage>
</organism>
<sequence length="179" mass="19544">MDLEGVLADLDAAGVWLDPALTAEEIADVERRFGFTFCADHRALLELAVPVGDHWPDWLSDDEEPLRQSLAWPVESVISDVLSGDFWPASWGDAPADRETAARENLAAVPRMVPVWGHRYLPAAPAPRGVPVFSVYGTDVIHYGSDLADYLAREFLGRSGPVPPATHGIPFWSDLVDGV</sequence>
<reference evidence="1 2" key="1">
    <citation type="submission" date="2021-03" db="EMBL/GenBank/DDBJ databases">
        <title>novel species in genus Cellulomonas.</title>
        <authorList>
            <person name="Zhang G."/>
        </authorList>
    </citation>
    <scope>NUCLEOTIDE SEQUENCE [LARGE SCALE GENOMIC DNA]</scope>
    <source>
        <strain evidence="2">zg-ZUI188</strain>
    </source>
</reference>
<dbReference type="Proteomes" id="UP000678317">
    <property type="component" value="Unassembled WGS sequence"/>
</dbReference>
<name>A0ABS3SHB2_9CELL</name>
<gene>
    <name evidence="1" type="ORF">J4035_10860</name>
</gene>
<comment type="caution">
    <text evidence="1">The sequence shown here is derived from an EMBL/GenBank/DDBJ whole genome shotgun (WGS) entry which is preliminary data.</text>
</comment>
<accession>A0ABS3SHB2</accession>
<evidence type="ECO:0000313" key="2">
    <source>
        <dbReference type="Proteomes" id="UP000678317"/>
    </source>
</evidence>
<evidence type="ECO:0000313" key="1">
    <source>
        <dbReference type="EMBL" id="MBO3085140.1"/>
    </source>
</evidence>
<dbReference type="PANTHER" id="PTHR32011">
    <property type="entry name" value="OS08G0472400 PROTEIN"/>
    <property type="match status" value="1"/>
</dbReference>
<dbReference type="RefSeq" id="WP_208289630.1">
    <property type="nucleotide sequence ID" value="NZ_CP074404.1"/>
</dbReference>
<dbReference type="EMBL" id="JAGFBM010000005">
    <property type="protein sequence ID" value="MBO3085140.1"/>
    <property type="molecule type" value="Genomic_DNA"/>
</dbReference>